<feature type="compositionally biased region" description="Polar residues" evidence="1">
    <location>
        <begin position="488"/>
        <end position="504"/>
    </location>
</feature>
<feature type="transmembrane region" description="Helical" evidence="2">
    <location>
        <begin position="417"/>
        <end position="441"/>
    </location>
</feature>
<keyword evidence="4" id="KW-0378">Hydrolase</keyword>
<evidence type="ECO:0000256" key="3">
    <source>
        <dbReference type="SAM" id="SignalP"/>
    </source>
</evidence>
<keyword evidence="3" id="KW-0732">Signal</keyword>
<dbReference type="HOGENOM" id="CLU_030049_1_0_1"/>
<keyword evidence="2" id="KW-0812">Transmembrane</keyword>
<keyword evidence="5" id="KW-1185">Reference proteome</keyword>
<keyword evidence="2" id="KW-0472">Membrane</keyword>
<gene>
    <name evidence="4" type="ORF">Moror_504</name>
</gene>
<dbReference type="GO" id="GO:0005975">
    <property type="term" value="P:carbohydrate metabolic process"/>
    <property type="evidence" value="ECO:0007669"/>
    <property type="project" value="InterPro"/>
</dbReference>
<evidence type="ECO:0000256" key="1">
    <source>
        <dbReference type="SAM" id="MobiDB-lite"/>
    </source>
</evidence>
<organism evidence="4 5">
    <name type="scientific">Moniliophthora roreri (strain MCA 2997)</name>
    <name type="common">Cocoa frosty pod rot fungus</name>
    <name type="synonym">Crinipellis roreri</name>
    <dbReference type="NCBI Taxonomy" id="1381753"/>
    <lineage>
        <taxon>Eukaryota</taxon>
        <taxon>Fungi</taxon>
        <taxon>Dikarya</taxon>
        <taxon>Basidiomycota</taxon>
        <taxon>Agaricomycotina</taxon>
        <taxon>Agaricomycetes</taxon>
        <taxon>Agaricomycetidae</taxon>
        <taxon>Agaricales</taxon>
        <taxon>Marasmiineae</taxon>
        <taxon>Marasmiaceae</taxon>
        <taxon>Moniliophthora</taxon>
    </lineage>
</organism>
<dbReference type="InterPro" id="IPR008928">
    <property type="entry name" value="6-hairpin_glycosidase_sf"/>
</dbReference>
<evidence type="ECO:0000313" key="4">
    <source>
        <dbReference type="EMBL" id="ESK84823.1"/>
    </source>
</evidence>
<dbReference type="KEGG" id="mrr:Moror_504"/>
<accession>V2WDC4</accession>
<dbReference type="Gene3D" id="1.50.10.20">
    <property type="match status" value="1"/>
</dbReference>
<feature type="signal peptide" evidence="3">
    <location>
        <begin position="1"/>
        <end position="23"/>
    </location>
</feature>
<feature type="region of interest" description="Disordered" evidence="1">
    <location>
        <begin position="488"/>
        <end position="522"/>
    </location>
</feature>
<dbReference type="EMBL" id="AWSO01001223">
    <property type="protein sequence ID" value="ESK84823.1"/>
    <property type="molecule type" value="Genomic_DNA"/>
</dbReference>
<feature type="chain" id="PRO_5004712905" evidence="3">
    <location>
        <begin position="24"/>
        <end position="522"/>
    </location>
</feature>
<dbReference type="Proteomes" id="UP000017559">
    <property type="component" value="Unassembled WGS sequence"/>
</dbReference>
<dbReference type="OrthoDB" id="3067581at2759"/>
<dbReference type="GO" id="GO:0016787">
    <property type="term" value="F:hydrolase activity"/>
    <property type="evidence" value="ECO:0007669"/>
    <property type="project" value="UniProtKB-KW"/>
</dbReference>
<evidence type="ECO:0000313" key="5">
    <source>
        <dbReference type="Proteomes" id="UP000017559"/>
    </source>
</evidence>
<dbReference type="SUPFAM" id="SSF48208">
    <property type="entry name" value="Six-hairpin glycosidases"/>
    <property type="match status" value="1"/>
</dbReference>
<keyword evidence="2" id="KW-1133">Transmembrane helix</keyword>
<reference evidence="4 5" key="1">
    <citation type="journal article" date="2014" name="BMC Genomics">
        <title>Genome and secretome analysis of the hemibiotrophic fungal pathogen, Moniliophthora roreri, which causes frosty pod rot disease of cacao: mechanisms of the biotrophic and necrotrophic phases.</title>
        <authorList>
            <person name="Meinhardt L.W."/>
            <person name="Costa G.G.L."/>
            <person name="Thomazella D.P.T."/>
            <person name="Teixeira P.J.P.L."/>
            <person name="Carazzolle M.F."/>
            <person name="Schuster S.C."/>
            <person name="Carlson J.E."/>
            <person name="Guiltinan M.J."/>
            <person name="Mieczkowski P."/>
            <person name="Farmer A."/>
            <person name="Ramaraj T."/>
            <person name="Crozier J."/>
            <person name="Davis R.E."/>
            <person name="Shao J."/>
            <person name="Melnick R.L."/>
            <person name="Pereira G.A.G."/>
            <person name="Bailey B.A."/>
        </authorList>
    </citation>
    <scope>NUCLEOTIDE SEQUENCE [LARGE SCALE GENOMIC DNA]</scope>
    <source>
        <strain evidence="4 5">MCA 2997</strain>
    </source>
</reference>
<dbReference type="AlphaFoldDB" id="V2WDC4"/>
<evidence type="ECO:0000256" key="2">
    <source>
        <dbReference type="SAM" id="Phobius"/>
    </source>
</evidence>
<name>V2WDC4_MONRO</name>
<sequence>MVAAAGFWFLIGTISFCCSLVAGQFVVPLTWRKPNITTPRSERIRRAKAAIDRGLSTFSAPGGSQTINWLGVAQFCIEMADFGVLTGQETYKQTLMSYIPTAERIHPEFAYSWVRGGIAFGNAATRAYEAYKDDLFLEHAVKAWNWGRQFTISEENIEAGVIPVKKFELQRTCGNEASMAGGTFEFSTKDGTQLDSWSTGLSASLYKITANETYLLAARASASFIRSHLYMGQGVVASAILGEVENQCQLLQDTFGYSTGIVMQGLSLLRSLSSTTEYDELIRDIVIQTSSNAQWHNSDGIMIVPDYSGIYIPRGLMQVYNTTSDSSLLSYISAYLSTQYNAVVDYALGNGDIYARSWSGPSATKFDSVSQTAAISAILATVPLSNDSSATGTATVSSIFPTFSLSPSTSTAQKLPVASIVGVVVGGLVFLAAAIVSWCLVRRRLRKSRRADITPYMNQGGEMDILRPPDPNAGFIYRQYIYRRPPSKTTTSLGTHSWVESTSGPDYRESRGWGPPPAYGTE</sequence>
<protein>
    <submittedName>
        <fullName evidence="4">Glycoside hydrolase family 76 protein</fullName>
    </submittedName>
</protein>
<proteinExistence type="predicted"/>
<comment type="caution">
    <text evidence="4">The sequence shown here is derived from an EMBL/GenBank/DDBJ whole genome shotgun (WGS) entry which is preliminary data.</text>
</comment>